<dbReference type="InterPro" id="IPR006311">
    <property type="entry name" value="TAT_signal"/>
</dbReference>
<organism evidence="2 3">
    <name type="scientific">Tistlia consotensis USBA 355</name>
    <dbReference type="NCBI Taxonomy" id="560819"/>
    <lineage>
        <taxon>Bacteria</taxon>
        <taxon>Pseudomonadati</taxon>
        <taxon>Pseudomonadota</taxon>
        <taxon>Alphaproteobacteria</taxon>
        <taxon>Rhodospirillales</taxon>
        <taxon>Rhodovibrionaceae</taxon>
        <taxon>Tistlia</taxon>
    </lineage>
</organism>
<accession>A0A1Y6C6H3</accession>
<name>A0A1Y6C6H3_9PROT</name>
<evidence type="ECO:0008006" key="4">
    <source>
        <dbReference type="Google" id="ProtNLM"/>
    </source>
</evidence>
<proteinExistence type="predicted"/>
<keyword evidence="3" id="KW-1185">Reference proteome</keyword>
<dbReference type="Pfam" id="PF19630">
    <property type="entry name" value="DUF6134"/>
    <property type="match status" value="1"/>
</dbReference>
<reference evidence="2 3" key="1">
    <citation type="submission" date="2017-04" db="EMBL/GenBank/DDBJ databases">
        <authorList>
            <person name="Afonso C.L."/>
            <person name="Miller P.J."/>
            <person name="Scott M.A."/>
            <person name="Spackman E."/>
            <person name="Goraichik I."/>
            <person name="Dimitrov K.M."/>
            <person name="Suarez D.L."/>
            <person name="Swayne D.E."/>
        </authorList>
    </citation>
    <scope>NUCLEOTIDE SEQUENCE [LARGE SCALE GENOMIC DNA]</scope>
    <source>
        <strain evidence="2 3">USBA 355</strain>
    </source>
</reference>
<evidence type="ECO:0000313" key="2">
    <source>
        <dbReference type="EMBL" id="SMF38738.1"/>
    </source>
</evidence>
<feature type="signal peptide" evidence="1">
    <location>
        <begin position="1"/>
        <end position="22"/>
    </location>
</feature>
<protein>
    <recommendedName>
        <fullName evidence="4">DUF3108 domain-containing protein</fullName>
    </recommendedName>
</protein>
<dbReference type="EMBL" id="FWZX01000013">
    <property type="protein sequence ID" value="SMF38738.1"/>
    <property type="molecule type" value="Genomic_DNA"/>
</dbReference>
<dbReference type="Proteomes" id="UP000192917">
    <property type="component" value="Unassembled WGS sequence"/>
</dbReference>
<evidence type="ECO:0000313" key="3">
    <source>
        <dbReference type="Proteomes" id="UP000192917"/>
    </source>
</evidence>
<dbReference type="AlphaFoldDB" id="A0A1Y6C6H3"/>
<feature type="chain" id="PRO_5012848242" description="DUF3108 domain-containing protein" evidence="1">
    <location>
        <begin position="23"/>
        <end position="240"/>
    </location>
</feature>
<evidence type="ECO:0000256" key="1">
    <source>
        <dbReference type="SAM" id="SignalP"/>
    </source>
</evidence>
<sequence length="240" mass="26350">MPSGSISRRALVAGLVSTPLLAAAPLPGGLSARAWAAPMPALQFDILRKGDTIGSHRVSAEKAADDLQIDIETEIKVRVLGLTAYRYRHQGRETWRREGDGIRLVGLETRTDDDGTKLSVEGEAEGGIFKVDGSAGPVTAPADVVPASYWSPLVLRRSELLSAKDGDLFPIRVEQRGRETIESAGQQVATQHAFIPGDPAVHLWFDDRQQIRRLAFETHGEFIDYRLRRIGPFGLDDRVF</sequence>
<gene>
    <name evidence="2" type="ORF">SAMN05428998_11363</name>
</gene>
<dbReference type="RefSeq" id="WP_089229570.1">
    <property type="nucleotide sequence ID" value="NZ_FWZX01000013.1"/>
</dbReference>
<dbReference type="PROSITE" id="PS51318">
    <property type="entry name" value="TAT"/>
    <property type="match status" value="1"/>
</dbReference>
<keyword evidence="1" id="KW-0732">Signal</keyword>
<dbReference type="STRING" id="560819.SAMN05428998_11363"/>
<dbReference type="InterPro" id="IPR045767">
    <property type="entry name" value="DUF6134"/>
</dbReference>